<dbReference type="Pfam" id="PF00498">
    <property type="entry name" value="FHA"/>
    <property type="match status" value="1"/>
</dbReference>
<dbReference type="PANTHER" id="PTHR15715:SF48">
    <property type="entry name" value="FHA DOMAIN-CONTAINING PROTEIN"/>
    <property type="match status" value="1"/>
</dbReference>
<feature type="compositionally biased region" description="Basic and acidic residues" evidence="1">
    <location>
        <begin position="348"/>
        <end position="361"/>
    </location>
</feature>
<evidence type="ECO:0000313" key="3">
    <source>
        <dbReference type="EMBL" id="KAK4204341.1"/>
    </source>
</evidence>
<feature type="compositionally biased region" description="Polar residues" evidence="1">
    <location>
        <begin position="227"/>
        <end position="245"/>
    </location>
</feature>
<accession>A0AAN6XPX4</accession>
<dbReference type="InterPro" id="IPR000253">
    <property type="entry name" value="FHA_dom"/>
</dbReference>
<dbReference type="InterPro" id="IPR051176">
    <property type="entry name" value="Cent_Immune-Sig_Mod"/>
</dbReference>
<evidence type="ECO:0000259" key="2">
    <source>
        <dbReference type="PROSITE" id="PS50006"/>
    </source>
</evidence>
<feature type="region of interest" description="Disordered" evidence="1">
    <location>
        <begin position="175"/>
        <end position="210"/>
    </location>
</feature>
<evidence type="ECO:0000313" key="4">
    <source>
        <dbReference type="Proteomes" id="UP001303160"/>
    </source>
</evidence>
<sequence>MAAHSQAAGLAQIDLTVEGPGNCTPVGYSHRQIILSATDNVVTIGRSSKVAAKGFVPGHDNAWFDSAVMSRDHAEICVDMEEKKVQVRDKGSLHGTYLNKLEKLEKKPRELRDGDRLTFGLPIDRGTSTFLPVSVKVGVSFNNPSNRYVPSSPASSALTETFSVGDDCGTSTFQVPDDSDCSSDVDSYTSDNSAHSSNSATMSSKIASKVQHSLPSKPIAVIDLTGTSTSHQNHTWARTSGQRSYNDGGPVYIDISSPPSSPLRIQERRNHKSAPCDARVPNEVEVLQLDVPDLNVVSERQEPIHDVASLGAATSRIAELASTLGQTAQALEAMEPSFFDSDIDSDCSSDHSVDSEHHDNDSDLSDAESNIDYPEEFRDSESSSDDDSSSGSDDEMDYQSDHSSALNEDMESLDYSDNESAIAGDEGAIADLEMFDLAPAPSPLLLSMPVGRPNWSQGSTIPAASDEHDDTLTNTMTECTSPVLPANEKKDQAVIKNSSPIAIEKLLNDRPGLSPTILHPLPELRRDDSPKPWLVMGAGSYESLGTRTGKVDFFAAREENKAYFNKTFGQPFNKAVLDTQTTLRPASSVYALCNEPIRPRFETEQVPAETSGPRLLAFSRLPPLSQETPSSYSENEGSVVAQIFDRLSKRTASRRANFAATTAEETVVTKEPEAEQPVAQGIETTESEASKPDSGEVAVQKTEGQPVVASSNSQPLVQTEQPEPILTKRKRKAEDISEQTTADRYWDGPVSSATPEAPKADEAITAITTEADSQLERASIQLPLTFERPTKRVKLFRLAERVGIAAIGGAMVMGTLIYTAPTFA</sequence>
<reference evidence="3" key="1">
    <citation type="journal article" date="2023" name="Mol. Phylogenet. Evol.">
        <title>Genome-scale phylogeny and comparative genomics of the fungal order Sordariales.</title>
        <authorList>
            <person name="Hensen N."/>
            <person name="Bonometti L."/>
            <person name="Westerberg I."/>
            <person name="Brannstrom I.O."/>
            <person name="Guillou S."/>
            <person name="Cros-Aarteil S."/>
            <person name="Calhoun S."/>
            <person name="Haridas S."/>
            <person name="Kuo A."/>
            <person name="Mondo S."/>
            <person name="Pangilinan J."/>
            <person name="Riley R."/>
            <person name="LaButti K."/>
            <person name="Andreopoulos B."/>
            <person name="Lipzen A."/>
            <person name="Chen C."/>
            <person name="Yan M."/>
            <person name="Daum C."/>
            <person name="Ng V."/>
            <person name="Clum A."/>
            <person name="Steindorff A."/>
            <person name="Ohm R.A."/>
            <person name="Martin F."/>
            <person name="Silar P."/>
            <person name="Natvig D.O."/>
            <person name="Lalanne C."/>
            <person name="Gautier V."/>
            <person name="Ament-Velasquez S.L."/>
            <person name="Kruys A."/>
            <person name="Hutchinson M.I."/>
            <person name="Powell A.J."/>
            <person name="Barry K."/>
            <person name="Miller A.N."/>
            <person name="Grigoriev I.V."/>
            <person name="Debuchy R."/>
            <person name="Gladieux P."/>
            <person name="Hiltunen Thoren M."/>
            <person name="Johannesson H."/>
        </authorList>
    </citation>
    <scope>NUCLEOTIDE SEQUENCE</scope>
    <source>
        <strain evidence="3">CBS 315.58</strain>
    </source>
</reference>
<dbReference type="SUPFAM" id="SSF49879">
    <property type="entry name" value="SMAD/FHA domain"/>
    <property type="match status" value="1"/>
</dbReference>
<comment type="caution">
    <text evidence="3">The sequence shown here is derived from an EMBL/GenBank/DDBJ whole genome shotgun (WGS) entry which is preliminary data.</text>
</comment>
<dbReference type="PROSITE" id="PS50006">
    <property type="entry name" value="FHA_DOMAIN"/>
    <property type="match status" value="1"/>
</dbReference>
<feature type="region of interest" description="Disordered" evidence="1">
    <location>
        <begin position="341"/>
        <end position="408"/>
    </location>
</feature>
<protein>
    <recommendedName>
        <fullName evidence="2">FHA domain-containing protein</fullName>
    </recommendedName>
</protein>
<feature type="compositionally biased region" description="Acidic residues" evidence="1">
    <location>
        <begin position="382"/>
        <end position="398"/>
    </location>
</feature>
<gene>
    <name evidence="3" type="ORF">QBC40DRAFT_303743</name>
</gene>
<dbReference type="GO" id="GO:0005737">
    <property type="term" value="C:cytoplasm"/>
    <property type="evidence" value="ECO:0007669"/>
    <property type="project" value="TreeGrafter"/>
</dbReference>
<feature type="compositionally biased region" description="Low complexity" evidence="1">
    <location>
        <begin position="184"/>
        <end position="204"/>
    </location>
</feature>
<feature type="compositionally biased region" description="Polar residues" evidence="1">
    <location>
        <begin position="708"/>
        <end position="718"/>
    </location>
</feature>
<feature type="region of interest" description="Disordered" evidence="1">
    <location>
        <begin position="659"/>
        <end position="718"/>
    </location>
</feature>
<feature type="domain" description="FHA" evidence="2">
    <location>
        <begin position="42"/>
        <end position="103"/>
    </location>
</feature>
<feature type="region of interest" description="Disordered" evidence="1">
    <location>
        <begin position="227"/>
        <end position="251"/>
    </location>
</feature>
<reference evidence="3" key="2">
    <citation type="submission" date="2023-05" db="EMBL/GenBank/DDBJ databases">
        <authorList>
            <consortium name="Lawrence Berkeley National Laboratory"/>
            <person name="Steindorff A."/>
            <person name="Hensen N."/>
            <person name="Bonometti L."/>
            <person name="Westerberg I."/>
            <person name="Brannstrom I.O."/>
            <person name="Guillou S."/>
            <person name="Cros-Aarteil S."/>
            <person name="Calhoun S."/>
            <person name="Haridas S."/>
            <person name="Kuo A."/>
            <person name="Mondo S."/>
            <person name="Pangilinan J."/>
            <person name="Riley R."/>
            <person name="Labutti K."/>
            <person name="Andreopoulos B."/>
            <person name="Lipzen A."/>
            <person name="Chen C."/>
            <person name="Yanf M."/>
            <person name="Daum C."/>
            <person name="Ng V."/>
            <person name="Clum A."/>
            <person name="Ohm R."/>
            <person name="Martin F."/>
            <person name="Silar P."/>
            <person name="Natvig D."/>
            <person name="Lalanne C."/>
            <person name="Gautier V."/>
            <person name="Ament-Velasquez S.L."/>
            <person name="Kruys A."/>
            <person name="Hutchinson M.I."/>
            <person name="Powell A.J."/>
            <person name="Barry K."/>
            <person name="Miller A.N."/>
            <person name="Grigoriev I.V."/>
            <person name="Debuchy R."/>
            <person name="Gladieux P."/>
            <person name="Thoren M.H."/>
            <person name="Johannesson H."/>
        </authorList>
    </citation>
    <scope>NUCLEOTIDE SEQUENCE</scope>
    <source>
        <strain evidence="3">CBS 315.58</strain>
    </source>
</reference>
<organism evidence="3 4">
    <name type="scientific">Triangularia verruculosa</name>
    <dbReference type="NCBI Taxonomy" id="2587418"/>
    <lineage>
        <taxon>Eukaryota</taxon>
        <taxon>Fungi</taxon>
        <taxon>Dikarya</taxon>
        <taxon>Ascomycota</taxon>
        <taxon>Pezizomycotina</taxon>
        <taxon>Sordariomycetes</taxon>
        <taxon>Sordariomycetidae</taxon>
        <taxon>Sordariales</taxon>
        <taxon>Podosporaceae</taxon>
        <taxon>Triangularia</taxon>
    </lineage>
</organism>
<name>A0AAN6XPX4_9PEZI</name>
<dbReference type="Proteomes" id="UP001303160">
    <property type="component" value="Unassembled WGS sequence"/>
</dbReference>
<evidence type="ECO:0000256" key="1">
    <source>
        <dbReference type="SAM" id="MobiDB-lite"/>
    </source>
</evidence>
<dbReference type="EMBL" id="MU863883">
    <property type="protein sequence ID" value="KAK4204341.1"/>
    <property type="molecule type" value="Genomic_DNA"/>
</dbReference>
<dbReference type="PANTHER" id="PTHR15715">
    <property type="entry name" value="CENTROSOMAL PROTEIN OF 170 KDA"/>
    <property type="match status" value="1"/>
</dbReference>
<dbReference type="InterPro" id="IPR008984">
    <property type="entry name" value="SMAD_FHA_dom_sf"/>
</dbReference>
<dbReference type="SMART" id="SM00240">
    <property type="entry name" value="FHA"/>
    <property type="match status" value="1"/>
</dbReference>
<dbReference type="Gene3D" id="2.60.200.20">
    <property type="match status" value="1"/>
</dbReference>
<dbReference type="AlphaFoldDB" id="A0AAN6XPX4"/>
<keyword evidence="4" id="KW-1185">Reference proteome</keyword>
<proteinExistence type="predicted"/>